<gene>
    <name evidence="4" type="ORF">EMPG_13741</name>
</gene>
<dbReference type="Gene3D" id="3.10.129.10">
    <property type="entry name" value="Hotdog Thioesterase"/>
    <property type="match status" value="1"/>
</dbReference>
<dbReference type="EMBL" id="LDEV01001830">
    <property type="protein sequence ID" value="KLJ10936.1"/>
    <property type="molecule type" value="Genomic_DNA"/>
</dbReference>
<organism evidence="4 5">
    <name type="scientific">Blastomyces silverae</name>
    <dbReference type="NCBI Taxonomy" id="2060906"/>
    <lineage>
        <taxon>Eukaryota</taxon>
        <taxon>Fungi</taxon>
        <taxon>Dikarya</taxon>
        <taxon>Ascomycota</taxon>
        <taxon>Pezizomycotina</taxon>
        <taxon>Eurotiomycetes</taxon>
        <taxon>Eurotiomycetidae</taxon>
        <taxon>Onygenales</taxon>
        <taxon>Ajellomycetaceae</taxon>
        <taxon>Blastomyces</taxon>
    </lineage>
</organism>
<dbReference type="InterPro" id="IPR006683">
    <property type="entry name" value="Thioestr_dom"/>
</dbReference>
<dbReference type="InterPro" id="IPR029069">
    <property type="entry name" value="HotDog_dom_sf"/>
</dbReference>
<name>A0A0H1BP41_9EURO</name>
<sequence length="155" mass="16672">MVTSNEDTPWGRVQSFLNTASSYPETSSWDVSCMKAIKLVKVEPGTVEFEFTVTENMCNPLGILHGGCTTTILDVLTSTAAFSLPDNDLALGTLSRTLTMTFLRPVPVGTTVRVVVQLVAAGKKFVNFTGNLLTLDGKVCASCVHDKAVFRPAKL</sequence>
<dbReference type="PANTHER" id="PTHR21660">
    <property type="entry name" value="THIOESTERASE SUPERFAMILY MEMBER-RELATED"/>
    <property type="match status" value="1"/>
</dbReference>
<dbReference type="OrthoDB" id="2831072at2759"/>
<dbReference type="PANTHER" id="PTHR21660:SF1">
    <property type="entry name" value="ACYL-COENZYME A THIOESTERASE 13"/>
    <property type="match status" value="1"/>
</dbReference>
<dbReference type="InterPro" id="IPR003736">
    <property type="entry name" value="PAAI_dom"/>
</dbReference>
<dbReference type="Proteomes" id="UP000053573">
    <property type="component" value="Unassembled WGS sequence"/>
</dbReference>
<protein>
    <recommendedName>
        <fullName evidence="3">Thioesterase domain-containing protein</fullName>
    </recommendedName>
</protein>
<dbReference type="SUPFAM" id="SSF54637">
    <property type="entry name" value="Thioesterase/thiol ester dehydrase-isomerase"/>
    <property type="match status" value="1"/>
</dbReference>
<dbReference type="STRING" id="2060906.A0A0H1BP41"/>
<evidence type="ECO:0000313" key="4">
    <source>
        <dbReference type="EMBL" id="KLJ10936.1"/>
    </source>
</evidence>
<evidence type="ECO:0000259" key="3">
    <source>
        <dbReference type="Pfam" id="PF03061"/>
    </source>
</evidence>
<dbReference type="InterPro" id="IPR039298">
    <property type="entry name" value="ACOT13"/>
</dbReference>
<comment type="caution">
    <text evidence="4">The sequence shown here is derived from an EMBL/GenBank/DDBJ whole genome shotgun (WGS) entry which is preliminary data.</text>
</comment>
<keyword evidence="2" id="KW-0378">Hydrolase</keyword>
<feature type="domain" description="Thioesterase" evidence="3">
    <location>
        <begin position="62"/>
        <end position="141"/>
    </location>
</feature>
<dbReference type="AlphaFoldDB" id="A0A0H1BP41"/>
<reference evidence="5" key="1">
    <citation type="journal article" date="2015" name="PLoS Genet.">
        <title>The dynamic genome and transcriptome of the human fungal pathogen Blastomyces and close relative Emmonsia.</title>
        <authorList>
            <person name="Munoz J.F."/>
            <person name="Gauthier G.M."/>
            <person name="Desjardins C.A."/>
            <person name="Gallo J.E."/>
            <person name="Holder J."/>
            <person name="Sullivan T.D."/>
            <person name="Marty A.J."/>
            <person name="Carmen J.C."/>
            <person name="Chen Z."/>
            <person name="Ding L."/>
            <person name="Gujja S."/>
            <person name="Magrini V."/>
            <person name="Misas E."/>
            <person name="Mitreva M."/>
            <person name="Priest M."/>
            <person name="Saif S."/>
            <person name="Whiston E.A."/>
            <person name="Young S."/>
            <person name="Zeng Q."/>
            <person name="Goldman W.E."/>
            <person name="Mardis E.R."/>
            <person name="Taylor J.W."/>
            <person name="McEwen J.G."/>
            <person name="Clay O.K."/>
            <person name="Klein B.S."/>
            <person name="Cuomo C.A."/>
        </authorList>
    </citation>
    <scope>NUCLEOTIDE SEQUENCE [LARGE SCALE GENOMIC DNA]</scope>
    <source>
        <strain evidence="5">UAMH 139</strain>
    </source>
</reference>
<accession>A0A0H1BP41</accession>
<evidence type="ECO:0000313" key="5">
    <source>
        <dbReference type="Proteomes" id="UP000053573"/>
    </source>
</evidence>
<dbReference type="GO" id="GO:0047617">
    <property type="term" value="F:fatty acyl-CoA hydrolase activity"/>
    <property type="evidence" value="ECO:0007669"/>
    <property type="project" value="InterPro"/>
</dbReference>
<evidence type="ECO:0000256" key="1">
    <source>
        <dbReference type="ARBA" id="ARBA00008324"/>
    </source>
</evidence>
<dbReference type="CDD" id="cd03443">
    <property type="entry name" value="PaaI_thioesterase"/>
    <property type="match status" value="1"/>
</dbReference>
<dbReference type="NCBIfam" id="TIGR00369">
    <property type="entry name" value="unchar_dom_1"/>
    <property type="match status" value="1"/>
</dbReference>
<proteinExistence type="inferred from homology"/>
<dbReference type="Pfam" id="PF03061">
    <property type="entry name" value="4HBT"/>
    <property type="match status" value="1"/>
</dbReference>
<comment type="similarity">
    <text evidence="1">Belongs to the thioesterase PaaI family.</text>
</comment>
<evidence type="ECO:0000256" key="2">
    <source>
        <dbReference type="ARBA" id="ARBA00022801"/>
    </source>
</evidence>
<keyword evidence="5" id="KW-1185">Reference proteome</keyword>